<proteinExistence type="predicted"/>
<accession>A0ABR7L0D9</accession>
<dbReference type="EMBL" id="JABVED010000001">
    <property type="protein sequence ID" value="MBC6445822.1"/>
    <property type="molecule type" value="Genomic_DNA"/>
</dbReference>
<name>A0ABR7L0D9_9PSEU</name>
<evidence type="ECO:0000313" key="1">
    <source>
        <dbReference type="EMBL" id="MBC6445822.1"/>
    </source>
</evidence>
<sequence length="336" mass="36070">MTTYDTRADRAFPDTDTLRAALELACRAPSVHNSQPWSWRLGESTVQLFADWTRHLPATDPDGRDLLVSCGAVLHHALVAFAAFGWRTTVRRLPDATDPDHLATIEFAPGDADQVDLTLAAAILRRRSDRRAYSASAVPPDQLVALTKAAGRAGTVLTVATDPAVRAPLVEAITLADAEQRRNPDYAHEIYVWSGTHTRSPDGVPAANAVTATHYGDLAIRQFATPAIEVADRASGAGALMVLSTSSDDMLSRLRAGEATSAVLLAATAARLSSCPLSQPLEVSTSRELVRDEVIGGAMVPQMVLRVGRPRSRDRALPATGRRMLDDVLTAWPART</sequence>
<dbReference type="PANTHER" id="PTHR23026">
    <property type="entry name" value="NADPH NITROREDUCTASE"/>
    <property type="match status" value="1"/>
</dbReference>
<dbReference type="InterPro" id="IPR000415">
    <property type="entry name" value="Nitroreductase-like"/>
</dbReference>
<dbReference type="PANTHER" id="PTHR23026:SF123">
    <property type="entry name" value="NAD(P)H NITROREDUCTASE RV3131-RELATED"/>
    <property type="match status" value="1"/>
</dbReference>
<dbReference type="Gene3D" id="3.40.109.10">
    <property type="entry name" value="NADH Oxidase"/>
    <property type="match status" value="1"/>
</dbReference>
<dbReference type="RefSeq" id="WP_187217877.1">
    <property type="nucleotide sequence ID" value="NZ_JABVED010000001.1"/>
</dbReference>
<reference evidence="1 2" key="1">
    <citation type="submission" date="2020-06" db="EMBL/GenBank/DDBJ databases">
        <title>Actinokineospora xiongansis sp. nov., isolated from soil of Baiyangdian.</title>
        <authorList>
            <person name="Zhang X."/>
        </authorList>
    </citation>
    <scope>NUCLEOTIDE SEQUENCE [LARGE SCALE GENOMIC DNA]</scope>
    <source>
        <strain evidence="1 2">HBU206404</strain>
    </source>
</reference>
<gene>
    <name evidence="1" type="ORF">GPZ80_01385</name>
</gene>
<dbReference type="SUPFAM" id="SSF55469">
    <property type="entry name" value="FMN-dependent nitroreductase-like"/>
    <property type="match status" value="2"/>
</dbReference>
<keyword evidence="2" id="KW-1185">Reference proteome</keyword>
<evidence type="ECO:0000313" key="2">
    <source>
        <dbReference type="Proteomes" id="UP000734823"/>
    </source>
</evidence>
<comment type="caution">
    <text evidence="1">The sequence shown here is derived from an EMBL/GenBank/DDBJ whole genome shotgun (WGS) entry which is preliminary data.</text>
</comment>
<dbReference type="NCBIfam" id="NF047509">
    <property type="entry name" value="Rv3131_FMN_oxido"/>
    <property type="match status" value="1"/>
</dbReference>
<dbReference type="Proteomes" id="UP000734823">
    <property type="component" value="Unassembled WGS sequence"/>
</dbReference>
<protein>
    <submittedName>
        <fullName evidence="1">Nitroreductase family protein</fullName>
    </submittedName>
</protein>
<dbReference type="InterPro" id="IPR050627">
    <property type="entry name" value="Nitroreductase/BluB"/>
</dbReference>
<organism evidence="1 2">
    <name type="scientific">Actinokineospora xionganensis</name>
    <dbReference type="NCBI Taxonomy" id="2684470"/>
    <lineage>
        <taxon>Bacteria</taxon>
        <taxon>Bacillati</taxon>
        <taxon>Actinomycetota</taxon>
        <taxon>Actinomycetes</taxon>
        <taxon>Pseudonocardiales</taxon>
        <taxon>Pseudonocardiaceae</taxon>
        <taxon>Actinokineospora</taxon>
    </lineage>
</organism>